<proteinExistence type="predicted"/>
<comment type="caution">
    <text evidence="1">The sequence shown here is derived from an EMBL/GenBank/DDBJ whole genome shotgun (WGS) entry which is preliminary data.</text>
</comment>
<dbReference type="AlphaFoldDB" id="A0A7X0G3Q6"/>
<name>A0A7X0G3Q6_9ACTN</name>
<keyword evidence="2" id="KW-1185">Reference proteome</keyword>
<accession>A0A7X0G3Q6</accession>
<dbReference type="EMBL" id="JACHMQ010000001">
    <property type="protein sequence ID" value="MBB6398904.1"/>
    <property type="molecule type" value="Genomic_DNA"/>
</dbReference>
<gene>
    <name evidence="1" type="ORF">BKA00_005818</name>
</gene>
<evidence type="ECO:0000313" key="1">
    <source>
        <dbReference type="EMBL" id="MBB6398904.1"/>
    </source>
</evidence>
<organism evidence="1 2">
    <name type="scientific">Actinomadura coerulea</name>
    <dbReference type="NCBI Taxonomy" id="46159"/>
    <lineage>
        <taxon>Bacteria</taxon>
        <taxon>Bacillati</taxon>
        <taxon>Actinomycetota</taxon>
        <taxon>Actinomycetes</taxon>
        <taxon>Streptosporangiales</taxon>
        <taxon>Thermomonosporaceae</taxon>
        <taxon>Actinomadura</taxon>
    </lineage>
</organism>
<reference evidence="1 2" key="1">
    <citation type="submission" date="2020-08" db="EMBL/GenBank/DDBJ databases">
        <title>Sequencing the genomes of 1000 actinobacteria strains.</title>
        <authorList>
            <person name="Klenk H.-P."/>
        </authorList>
    </citation>
    <scope>NUCLEOTIDE SEQUENCE [LARGE SCALE GENOMIC DNA]</scope>
    <source>
        <strain evidence="1 2">DSM 43675</strain>
    </source>
</reference>
<dbReference type="RefSeq" id="WP_185030322.1">
    <property type="nucleotide sequence ID" value="NZ_JACHMQ010000001.1"/>
</dbReference>
<protein>
    <submittedName>
        <fullName evidence="1">Uncharacterized protein</fullName>
    </submittedName>
</protein>
<sequence length="58" mass="6328">MTERDPFAVLAEHLGITPEEVGAMGRDDLARIRTATLAERDQITAELREYGITPGEGS</sequence>
<evidence type="ECO:0000313" key="2">
    <source>
        <dbReference type="Proteomes" id="UP000546324"/>
    </source>
</evidence>
<dbReference type="Proteomes" id="UP000546324">
    <property type="component" value="Unassembled WGS sequence"/>
</dbReference>